<dbReference type="PANTHER" id="PTHR30576">
    <property type="entry name" value="COLANIC BIOSYNTHESIS UDP-GLUCOSE LIPID CARRIER TRANSFERASE"/>
    <property type="match status" value="1"/>
</dbReference>
<keyword evidence="3" id="KW-0472">Membrane</keyword>
<evidence type="ECO:0000313" key="6">
    <source>
        <dbReference type="Proteomes" id="UP000219111"/>
    </source>
</evidence>
<accession>A0A285RXP9</accession>
<dbReference type="InterPro" id="IPR003362">
    <property type="entry name" value="Bact_transf"/>
</dbReference>
<keyword evidence="3" id="KW-0812">Transmembrane</keyword>
<keyword evidence="5" id="KW-0808">Transferase</keyword>
<reference evidence="6" key="1">
    <citation type="submission" date="2017-08" db="EMBL/GenBank/DDBJ databases">
        <authorList>
            <person name="Varghese N."/>
            <person name="Submissions S."/>
        </authorList>
    </citation>
    <scope>NUCLEOTIDE SEQUENCE [LARGE SCALE GENOMIC DNA]</scope>
    <source>
        <strain evidence="6">JA276</strain>
    </source>
</reference>
<keyword evidence="2" id="KW-0270">Exopolysaccharide synthesis</keyword>
<evidence type="ECO:0000313" key="5">
    <source>
        <dbReference type="EMBL" id="SOB99327.1"/>
    </source>
</evidence>
<comment type="similarity">
    <text evidence="1">Belongs to the bacterial sugar transferase family.</text>
</comment>
<gene>
    <name evidence="5" type="ORF">SAMN05877831_102151</name>
</gene>
<proteinExistence type="inferred from homology"/>
<name>A0A285RXP9_9RHOB</name>
<dbReference type="Proteomes" id="UP000219111">
    <property type="component" value="Unassembled WGS sequence"/>
</dbReference>
<evidence type="ECO:0000256" key="1">
    <source>
        <dbReference type="ARBA" id="ARBA00006464"/>
    </source>
</evidence>
<keyword evidence="3" id="KW-1133">Transmembrane helix</keyword>
<dbReference type="EMBL" id="OBMT01000002">
    <property type="protein sequence ID" value="SOB99327.1"/>
    <property type="molecule type" value="Genomic_DNA"/>
</dbReference>
<evidence type="ECO:0000256" key="3">
    <source>
        <dbReference type="SAM" id="Phobius"/>
    </source>
</evidence>
<evidence type="ECO:0000259" key="4">
    <source>
        <dbReference type="Pfam" id="PF02397"/>
    </source>
</evidence>
<dbReference type="Pfam" id="PF02397">
    <property type="entry name" value="Bac_transf"/>
    <property type="match status" value="1"/>
</dbReference>
<evidence type="ECO:0000256" key="2">
    <source>
        <dbReference type="ARBA" id="ARBA00023169"/>
    </source>
</evidence>
<dbReference type="PANTHER" id="PTHR30576:SF0">
    <property type="entry name" value="UNDECAPRENYL-PHOSPHATE N-ACETYLGALACTOSAMINYL 1-PHOSPHATE TRANSFERASE-RELATED"/>
    <property type="match status" value="1"/>
</dbReference>
<feature type="domain" description="Bacterial sugar transferase" evidence="4">
    <location>
        <begin position="37"/>
        <end position="228"/>
    </location>
</feature>
<protein>
    <submittedName>
        <fullName evidence="5">Lipopolysaccharide/colanic/teichoic acid biosynthesis glycosyltransferase</fullName>
    </submittedName>
</protein>
<feature type="transmembrane region" description="Helical" evidence="3">
    <location>
        <begin position="39"/>
        <end position="63"/>
    </location>
</feature>
<keyword evidence="6" id="KW-1185">Reference proteome</keyword>
<sequence length="233" mass="25935">MESFPGGFAIAHPVQGPQPESLTRQRRDSSLYARYGKRLLDLGIAVLLLPVLLPVMAVIALLIRLDGHPALFVQLRVGRDGKLFRCYKFRSMVPDAERVLADMCARMPSVAAEWVTYQKLAKDPRITRVGKILRRTSLDELPQIFNVLKGDMSLVGPRPFLPAQKAIYDEAGGRAYYRLRPGVTGLWQVFSRCDTTFGSRIRFDEAYAANMSARGDLALILRTAGVVLTRTGA</sequence>
<dbReference type="GO" id="GO:0016780">
    <property type="term" value="F:phosphotransferase activity, for other substituted phosphate groups"/>
    <property type="evidence" value="ECO:0007669"/>
    <property type="project" value="TreeGrafter"/>
</dbReference>
<dbReference type="OrthoDB" id="9808602at2"/>
<dbReference type="AlphaFoldDB" id="A0A285RXP9"/>
<organism evidence="5 6">
    <name type="scientific">Rhodobacter maris</name>
    <dbReference type="NCBI Taxonomy" id="446682"/>
    <lineage>
        <taxon>Bacteria</taxon>
        <taxon>Pseudomonadati</taxon>
        <taxon>Pseudomonadota</taxon>
        <taxon>Alphaproteobacteria</taxon>
        <taxon>Rhodobacterales</taxon>
        <taxon>Rhodobacter group</taxon>
        <taxon>Rhodobacter</taxon>
    </lineage>
</organism>
<dbReference type="GO" id="GO:0000271">
    <property type="term" value="P:polysaccharide biosynthetic process"/>
    <property type="evidence" value="ECO:0007669"/>
    <property type="project" value="UniProtKB-KW"/>
</dbReference>